<dbReference type="InterPro" id="IPR034422">
    <property type="entry name" value="HydE/PylB-like"/>
</dbReference>
<protein>
    <submittedName>
        <fullName evidence="8">Iron-only hydrogenase maturation protein HydE</fullName>
    </submittedName>
</protein>
<dbReference type="PANTHER" id="PTHR43726:SF1">
    <property type="entry name" value="BIOTIN SYNTHASE"/>
    <property type="match status" value="1"/>
</dbReference>
<dbReference type="InterPro" id="IPR024021">
    <property type="entry name" value="FeFe-hyd_HydE_rSAM"/>
</dbReference>
<keyword evidence="9" id="KW-1185">Reference proteome</keyword>
<dbReference type="GO" id="GO:0016740">
    <property type="term" value="F:transferase activity"/>
    <property type="evidence" value="ECO:0007669"/>
    <property type="project" value="TreeGrafter"/>
</dbReference>
<dbReference type="PANTHER" id="PTHR43726">
    <property type="entry name" value="3-METHYLORNITHINE SYNTHASE"/>
    <property type="match status" value="1"/>
</dbReference>
<evidence type="ECO:0000256" key="2">
    <source>
        <dbReference type="ARBA" id="ARBA00022723"/>
    </source>
</evidence>
<keyword evidence="1 5" id="KW-0949">S-adenosyl-L-methionine</keyword>
<name>A0A1M4X366_9FIRM</name>
<dbReference type="InterPro" id="IPR006638">
    <property type="entry name" value="Elp3/MiaA/NifB-like_rSAM"/>
</dbReference>
<dbReference type="GO" id="GO:0046872">
    <property type="term" value="F:metal ion binding"/>
    <property type="evidence" value="ECO:0007669"/>
    <property type="project" value="UniProtKB-KW"/>
</dbReference>
<dbReference type="Gene3D" id="3.20.20.70">
    <property type="entry name" value="Aldolase class I"/>
    <property type="match status" value="1"/>
</dbReference>
<dbReference type="PIRSF" id="PIRSF004762">
    <property type="entry name" value="CHP00423"/>
    <property type="match status" value="1"/>
</dbReference>
<dbReference type="GO" id="GO:0051539">
    <property type="term" value="F:4 iron, 4 sulfur cluster binding"/>
    <property type="evidence" value="ECO:0007669"/>
    <property type="project" value="UniProtKB-KW"/>
</dbReference>
<dbReference type="Pfam" id="PF04055">
    <property type="entry name" value="Radical_SAM"/>
    <property type="match status" value="1"/>
</dbReference>
<dbReference type="SFLD" id="SFLDG01280">
    <property type="entry name" value="HydE/PylB-like"/>
    <property type="match status" value="1"/>
</dbReference>
<feature type="binding site" evidence="5">
    <location>
        <position position="68"/>
    </location>
    <ligand>
        <name>[4Fe-4S] cluster</name>
        <dbReference type="ChEBI" id="CHEBI:49883"/>
        <note>4Fe-4S-S-AdoMet</note>
    </ligand>
</feature>
<feature type="binding site" evidence="6">
    <location>
        <position position="164"/>
    </location>
    <ligand>
        <name>S-adenosyl-L-methionine</name>
        <dbReference type="ChEBI" id="CHEBI:59789"/>
    </ligand>
</feature>
<organism evidence="8 9">
    <name type="scientific">Alkalibacter saccharofermentans DSM 14828</name>
    <dbReference type="NCBI Taxonomy" id="1120975"/>
    <lineage>
        <taxon>Bacteria</taxon>
        <taxon>Bacillati</taxon>
        <taxon>Bacillota</taxon>
        <taxon>Clostridia</taxon>
        <taxon>Eubacteriales</taxon>
        <taxon>Eubacteriaceae</taxon>
        <taxon>Alkalibacter</taxon>
    </lineage>
</organism>
<accession>A0A1M4X366</accession>
<evidence type="ECO:0000256" key="1">
    <source>
        <dbReference type="ARBA" id="ARBA00022691"/>
    </source>
</evidence>
<dbReference type="EMBL" id="FQTU01000008">
    <property type="protein sequence ID" value="SHE87958.1"/>
    <property type="molecule type" value="Genomic_DNA"/>
</dbReference>
<feature type="binding site" evidence="6">
    <location>
        <position position="183"/>
    </location>
    <ligand>
        <name>S-adenosyl-L-methionine</name>
        <dbReference type="ChEBI" id="CHEBI:59789"/>
    </ligand>
</feature>
<dbReference type="PROSITE" id="PS51918">
    <property type="entry name" value="RADICAL_SAM"/>
    <property type="match status" value="1"/>
</dbReference>
<gene>
    <name evidence="8" type="ORF">SAMN02746064_01408</name>
</gene>
<dbReference type="InterPro" id="IPR058240">
    <property type="entry name" value="rSAM_sf"/>
</dbReference>
<dbReference type="STRING" id="1120975.SAMN02746064_01408"/>
<evidence type="ECO:0000313" key="9">
    <source>
        <dbReference type="Proteomes" id="UP000184251"/>
    </source>
</evidence>
<dbReference type="NCBIfam" id="TIGR03956">
    <property type="entry name" value="rSAM_HydE"/>
    <property type="match status" value="1"/>
</dbReference>
<keyword evidence="4 5" id="KW-0411">Iron-sulfur</keyword>
<reference evidence="8 9" key="1">
    <citation type="submission" date="2016-11" db="EMBL/GenBank/DDBJ databases">
        <authorList>
            <person name="Jaros S."/>
            <person name="Januszkiewicz K."/>
            <person name="Wedrychowicz H."/>
        </authorList>
    </citation>
    <scope>NUCLEOTIDE SEQUENCE [LARGE SCALE GENOMIC DNA]</scope>
    <source>
        <strain evidence="8 9">DSM 14828</strain>
    </source>
</reference>
<dbReference type="SUPFAM" id="SSF102114">
    <property type="entry name" value="Radical SAM enzymes"/>
    <property type="match status" value="1"/>
</dbReference>
<feature type="binding site" evidence="5">
    <location>
        <position position="71"/>
    </location>
    <ligand>
        <name>[4Fe-4S] cluster</name>
        <dbReference type="ChEBI" id="CHEBI:49883"/>
        <note>4Fe-4S-S-AdoMet</note>
    </ligand>
</feature>
<feature type="binding site" evidence="5">
    <location>
        <position position="64"/>
    </location>
    <ligand>
        <name>[4Fe-4S] cluster</name>
        <dbReference type="ChEBI" id="CHEBI:49883"/>
        <note>4Fe-4S-S-AdoMet</note>
    </ligand>
</feature>
<feature type="binding site" evidence="6">
    <location>
        <position position="139"/>
    </location>
    <ligand>
        <name>(3R)-3-methyl-D-ornithine</name>
        <dbReference type="ChEBI" id="CHEBI:64642"/>
    </ligand>
</feature>
<evidence type="ECO:0000256" key="6">
    <source>
        <dbReference type="PIRSR" id="PIRSR004762-2"/>
    </source>
</evidence>
<dbReference type="Proteomes" id="UP000184251">
    <property type="component" value="Unassembled WGS sequence"/>
</dbReference>
<evidence type="ECO:0000313" key="8">
    <source>
        <dbReference type="EMBL" id="SHE87958.1"/>
    </source>
</evidence>
<dbReference type="SFLD" id="SFLDG01060">
    <property type="entry name" value="BATS_domain_containing"/>
    <property type="match status" value="1"/>
</dbReference>
<comment type="cofactor">
    <cofactor evidence="5">
        <name>[4Fe-4S] cluster</name>
        <dbReference type="ChEBI" id="CHEBI:49883"/>
    </cofactor>
    <text evidence="5">Binds 1 [4Fe-4S] cluster. The cluster is coordinated with 3 cysteines and an exchangeable S-adenosyl-L-methionine.</text>
</comment>
<proteinExistence type="predicted"/>
<dbReference type="AlphaFoldDB" id="A0A1M4X366"/>
<dbReference type="SFLD" id="SFLDG01082">
    <property type="entry name" value="B12-binding_domain_containing"/>
    <property type="match status" value="1"/>
</dbReference>
<dbReference type="InterPro" id="IPR007197">
    <property type="entry name" value="rSAM"/>
</dbReference>
<keyword evidence="5" id="KW-0004">4Fe-4S</keyword>
<evidence type="ECO:0000256" key="3">
    <source>
        <dbReference type="ARBA" id="ARBA00023004"/>
    </source>
</evidence>
<feature type="domain" description="Radical SAM core" evidence="7">
    <location>
        <begin position="50"/>
        <end position="274"/>
    </location>
</feature>
<dbReference type="RefSeq" id="WP_073270517.1">
    <property type="nucleotide sequence ID" value="NZ_FQTU01000008.1"/>
</dbReference>
<evidence type="ECO:0000259" key="7">
    <source>
        <dbReference type="PROSITE" id="PS51918"/>
    </source>
</evidence>
<dbReference type="SMART" id="SM00729">
    <property type="entry name" value="Elp3"/>
    <property type="match status" value="1"/>
</dbReference>
<evidence type="ECO:0000256" key="5">
    <source>
        <dbReference type="PIRSR" id="PIRSR004762-1"/>
    </source>
</evidence>
<dbReference type="InterPro" id="IPR013785">
    <property type="entry name" value="Aldolase_TIM"/>
</dbReference>
<dbReference type="SFLD" id="SFLDS00029">
    <property type="entry name" value="Radical_SAM"/>
    <property type="match status" value="2"/>
</dbReference>
<dbReference type="SFLD" id="SFLDF00348">
    <property type="entry name" value="FeFe_hydrogenase_maturase_(Hyd"/>
    <property type="match status" value="1"/>
</dbReference>
<evidence type="ECO:0000256" key="4">
    <source>
        <dbReference type="ARBA" id="ARBA00023014"/>
    </source>
</evidence>
<keyword evidence="2" id="KW-0479">Metal-binding</keyword>
<dbReference type="CDD" id="cd01335">
    <property type="entry name" value="Radical_SAM"/>
    <property type="match status" value="1"/>
</dbReference>
<sequence length="348" mass="38937">MNVSDLLKKLSKENRLAPEEYLYILDNIEKTDLDLLFSLARHARDATYGSKVFMRGLVEFSNYCERDCMYCGIRHSNSNADRYRLDTESIVSSCKTGRSLGYRTFVLQGGEDPTITDDWLISLVKRIKTEIPDCAITLSVGERSRESYKKLYDAGVDRYLLRHETANETLYNKLHPGMSFKNRMNCLFNLKDIGFQVGAGFMTGLPGQTNEDYVRDLVFLEEFRPHMVGIGPFIPHGDTPFKNAEGKGIDITLLLVALTRLILPDSLLPSTTALGSADPKGREKGLLAGANVVMPNITPTENKEKYILYEGKICTGDEASHCRGCIQGRIESTGMSVDMSVGHHKTII</sequence>
<keyword evidence="3 5" id="KW-0408">Iron</keyword>